<keyword evidence="1" id="KW-1133">Transmembrane helix</keyword>
<dbReference type="Proteomes" id="UP000318483">
    <property type="component" value="Plasmid unnamed3"/>
</dbReference>
<evidence type="ECO:0000313" key="4">
    <source>
        <dbReference type="Proteomes" id="UP000318483"/>
    </source>
</evidence>
<organism evidence="3 4">
    <name type="scientific">Qingshengfaniella alkalisoli</name>
    <dbReference type="NCBI Taxonomy" id="2599296"/>
    <lineage>
        <taxon>Bacteria</taxon>
        <taxon>Pseudomonadati</taxon>
        <taxon>Pseudomonadota</taxon>
        <taxon>Alphaproteobacteria</taxon>
        <taxon>Rhodobacterales</taxon>
        <taxon>Paracoccaceae</taxon>
        <taxon>Qingshengfaniella</taxon>
    </lineage>
</organism>
<feature type="transmembrane region" description="Helical" evidence="1">
    <location>
        <begin position="12"/>
        <end position="32"/>
    </location>
</feature>
<dbReference type="OrthoDB" id="6183208at2"/>
<protein>
    <submittedName>
        <fullName evidence="3">Tripartite tricarboxylate transporter TctB family protein</fullName>
    </submittedName>
</protein>
<sequence>MFPTKIRYIVPLFVAIAIAIFAIGWSFTFAEVPPMLIRGFQPAAFPRLVAGLIVILSMMVIFRTARGGEILNNSTLDPAYFRTLVILGVFAAMAGLGDFLLALMVGTAGISVMWGERRPLILIGLGIVAPVLVILLFDLLFQVRFPRGFLIDLYYG</sequence>
<dbReference type="InterPro" id="IPR009936">
    <property type="entry name" value="DUF1468"/>
</dbReference>
<proteinExistence type="predicted"/>
<evidence type="ECO:0000259" key="2">
    <source>
        <dbReference type="Pfam" id="PF07331"/>
    </source>
</evidence>
<dbReference type="KEGG" id="lit:FPZ52_15865"/>
<keyword evidence="3" id="KW-0614">Plasmid</keyword>
<name>A0A5B8IAU6_9RHOB</name>
<feature type="transmembrane region" description="Helical" evidence="1">
    <location>
        <begin position="83"/>
        <end position="114"/>
    </location>
</feature>
<feature type="transmembrane region" description="Helical" evidence="1">
    <location>
        <begin position="120"/>
        <end position="141"/>
    </location>
</feature>
<geneLocation type="plasmid" evidence="3 4">
    <name>unnamed3</name>
</geneLocation>
<keyword evidence="1" id="KW-0812">Transmembrane</keyword>
<gene>
    <name evidence="3" type="ORF">FPZ52_15865</name>
</gene>
<dbReference type="EMBL" id="CP042264">
    <property type="protein sequence ID" value="QDY71179.1"/>
    <property type="molecule type" value="Genomic_DNA"/>
</dbReference>
<keyword evidence="1" id="KW-0472">Membrane</keyword>
<dbReference type="AlphaFoldDB" id="A0A5B8IAU6"/>
<evidence type="ECO:0000313" key="3">
    <source>
        <dbReference type="EMBL" id="QDY71179.1"/>
    </source>
</evidence>
<dbReference type="Pfam" id="PF07331">
    <property type="entry name" value="TctB"/>
    <property type="match status" value="1"/>
</dbReference>
<dbReference type="RefSeq" id="WP_146366595.1">
    <property type="nucleotide sequence ID" value="NZ_CP042264.1"/>
</dbReference>
<feature type="domain" description="DUF1468" evidence="2">
    <location>
        <begin position="15"/>
        <end position="146"/>
    </location>
</feature>
<accession>A0A5B8IAU6</accession>
<evidence type="ECO:0000256" key="1">
    <source>
        <dbReference type="SAM" id="Phobius"/>
    </source>
</evidence>
<feature type="transmembrane region" description="Helical" evidence="1">
    <location>
        <begin position="44"/>
        <end position="62"/>
    </location>
</feature>
<reference evidence="3 4" key="1">
    <citation type="submission" date="2019-07" db="EMBL/GenBank/DDBJ databases">
        <title>Litoreibacter alkalisoli sp. nov., isolated from saline-alkaline soil.</title>
        <authorList>
            <person name="Wang S."/>
            <person name="Xu L."/>
            <person name="Xing Y.-T."/>
            <person name="Sun J.-Q."/>
        </authorList>
    </citation>
    <scope>NUCLEOTIDE SEQUENCE [LARGE SCALE GENOMIC DNA]</scope>
    <source>
        <strain evidence="3 4">LN3S51</strain>
        <plasmid evidence="3 4">unnamed3</plasmid>
    </source>
</reference>
<keyword evidence="4" id="KW-1185">Reference proteome</keyword>